<dbReference type="HOGENOM" id="CLU_395962_0_0_1"/>
<feature type="region of interest" description="Disordered" evidence="1">
    <location>
        <begin position="353"/>
        <end position="380"/>
    </location>
</feature>
<dbReference type="Proteomes" id="UP000018087">
    <property type="component" value="Unassembled WGS sequence"/>
</dbReference>
<keyword evidence="3" id="KW-1185">Reference proteome</keyword>
<dbReference type="OrthoDB" id="72726at2759"/>
<dbReference type="EMBL" id="KI440851">
    <property type="protein sequence ID" value="ERS95900.1"/>
    <property type="molecule type" value="Genomic_DNA"/>
</dbReference>
<dbReference type="PANTHER" id="PTHR38790">
    <property type="entry name" value="2EXR DOMAIN-CONTAINING PROTEIN-RELATED"/>
    <property type="match status" value="1"/>
</dbReference>
<feature type="compositionally biased region" description="Polar residues" evidence="1">
    <location>
        <begin position="173"/>
        <end position="185"/>
    </location>
</feature>
<protein>
    <submittedName>
        <fullName evidence="2">Uncharacterized protein</fullName>
    </submittedName>
</protein>
<feature type="compositionally biased region" description="Low complexity" evidence="1">
    <location>
        <begin position="366"/>
        <end position="380"/>
    </location>
</feature>
<name>U7PN44_SPOS1</name>
<feature type="compositionally biased region" description="Polar residues" evidence="1">
    <location>
        <begin position="237"/>
        <end position="249"/>
    </location>
</feature>
<dbReference type="AlphaFoldDB" id="U7PN44"/>
<evidence type="ECO:0000256" key="1">
    <source>
        <dbReference type="SAM" id="MobiDB-lite"/>
    </source>
</evidence>
<proteinExistence type="predicted"/>
<dbReference type="eggNOG" id="ENOG502SN4M">
    <property type="taxonomic scope" value="Eukaryota"/>
</dbReference>
<evidence type="ECO:0000313" key="2">
    <source>
        <dbReference type="EMBL" id="ERS95900.1"/>
    </source>
</evidence>
<feature type="region of interest" description="Disordered" evidence="1">
    <location>
        <begin position="669"/>
        <end position="692"/>
    </location>
</feature>
<organism evidence="2 3">
    <name type="scientific">Sporothrix schenckii (strain ATCC 58251 / de Perez 2211183)</name>
    <name type="common">Rose-picker's disease fungus</name>
    <dbReference type="NCBI Taxonomy" id="1391915"/>
    <lineage>
        <taxon>Eukaryota</taxon>
        <taxon>Fungi</taxon>
        <taxon>Dikarya</taxon>
        <taxon>Ascomycota</taxon>
        <taxon>Pezizomycotina</taxon>
        <taxon>Sordariomycetes</taxon>
        <taxon>Sordariomycetidae</taxon>
        <taxon>Ophiostomatales</taxon>
        <taxon>Ophiostomataceae</taxon>
        <taxon>Sporothrix</taxon>
    </lineage>
</organism>
<reference evidence="3" key="1">
    <citation type="journal article" date="2014" name="Genome Announc.">
        <title>Genome sequence of the pathogenic fungus Sporothrix schenckii (ATCC 58251).</title>
        <authorList>
            <person name="Cuomo C.A."/>
            <person name="Rodriguez-Del Valle N."/>
            <person name="Perez-Sanchez L."/>
            <person name="Abouelleil A."/>
            <person name="Goldberg J."/>
            <person name="Young S."/>
            <person name="Zeng Q."/>
            <person name="Birren B.W."/>
        </authorList>
    </citation>
    <scope>NUCLEOTIDE SEQUENCE [LARGE SCALE GENOMIC DNA]</scope>
    <source>
        <strain evidence="3">ATCC 58251 / de Perez 2211183</strain>
    </source>
</reference>
<evidence type="ECO:0000313" key="3">
    <source>
        <dbReference type="Proteomes" id="UP000018087"/>
    </source>
</evidence>
<sequence>MACCDSSPNVAYWSLFSHRDDGKRKLSVRPVFPRWKRPGKRREILDTDGLLDGRQSVAETARSVSRSTCYAESSQEAAYSVNSSYPVSISKKISQPVLRAIRSIRHIELLHSTSDMDLRSSSSLSNRFNRGNSRGYKYDHEYEDKYESKYENRYENGTARGSPTMVDVGQSYPNSRHPQHQSVVTTHPKPTRAFGQCQTSRLLTLPQEIRDEIYAYVFYSTRLTMGRRVTCAPPTDSPCSGSASSSRTLSPEPDEADEVQHSQCRMTPGRVTTHVKPARHSMALFLVCRQITRELVSDNAWIGQVLFNFEDAATMLDVLGGVFATPAQRSLVREVRVREGGLFVHQRLPSLLPLPTVPEDNSTPLSSASSSTQQQQQQQQPQQQFRQRFLLLGGLMRLLPGLCLDRLTVLPALPCRVHKSTRCHNLPSVNMYNMSVTSHPPPPVSLAAPHEMLTELLHAGSGWKELCYVHHDTNMLAADKHRPSSVEAMMVNMGFWDADMDTYDDVFAAAERAERLAQAERADLEEAEAARLLFLEEDEELQEGEGTLFMPQHRRHRRLGSLFASYSARKEYRLPRWRHLLTERDGLIPANNNNNDTTRDAVNSSVAAGWSVSIDAVIDEGFYEGDTPRSTISVYGVRGGQALWPMETLEDVHDSRIRGEDFMVIVRRGDGEESGEAGGPKTVQKKKADPSKAVWAESVGNPYPFKEGDPRALGYGTRWETLRPVLFPWDHLAATRIRHDRYRHRDEYVVRSQRRRS</sequence>
<accession>U7PN44</accession>
<feature type="region of interest" description="Disordered" evidence="1">
    <location>
        <begin position="173"/>
        <end position="192"/>
    </location>
</feature>
<gene>
    <name evidence="2" type="ORF">HMPREF1624_07434</name>
</gene>
<feature type="region of interest" description="Disordered" evidence="1">
    <location>
        <begin position="231"/>
        <end position="262"/>
    </location>
</feature>